<dbReference type="EMBL" id="JBCLPP010000019">
    <property type="protein sequence ID" value="MEY8245563.1"/>
    <property type="molecule type" value="Genomic_DNA"/>
</dbReference>
<protein>
    <submittedName>
        <fullName evidence="2">Agmatine deiminase family protein</fullName>
    </submittedName>
</protein>
<accession>A0ABV4CW04</accession>
<proteinExistence type="predicted"/>
<sequence length="346" mass="38855">MIMTNDVNCRRLPAEWEPHGGVILAWPHADTDWAPILEEVSDCFENIIRAVAEEEIAVVIAPDTSIPQSRLADLDNVLYVTLPTNDTWARDFGPITLIENGSHIMCDFRFNGWGLKFPADKDNLLTRGMTSAGVLQGIYRNRLGFVLEGGSIESDGQGTLLTTSQCLLSPNRNGEMSRDDIERYLTRQFGLKKVLWLDHGYLAGDDTDSHIDTLARLAPGDTILYVGCDDENDEHYAELASMKCQLMQMRTLEGNPFNLIQLPMPDAIYDDEGQRLPATYANFLIINRSILMPSYAQPLKDELAAKILKIAFPDHEIRMIDCRALIKQHGSLHCVTMQVPREILPI</sequence>
<evidence type="ECO:0000313" key="3">
    <source>
        <dbReference type="Proteomes" id="UP001565200"/>
    </source>
</evidence>
<dbReference type="Gene3D" id="3.75.10.10">
    <property type="entry name" value="L-arginine/glycine Amidinotransferase, Chain A"/>
    <property type="match status" value="1"/>
</dbReference>
<name>A0ABV4CW04_9BACT</name>
<keyword evidence="3" id="KW-1185">Reference proteome</keyword>
<reference evidence="2 3" key="1">
    <citation type="submission" date="2024-03" db="EMBL/GenBank/DDBJ databases">
        <title>Mouse gut bacterial collection (mGBC) of GemPharmatech.</title>
        <authorList>
            <person name="He Y."/>
            <person name="Dong L."/>
            <person name="Wu D."/>
            <person name="Gao X."/>
            <person name="Lin Z."/>
        </authorList>
    </citation>
    <scope>NUCLEOTIDE SEQUENCE [LARGE SCALE GENOMIC DNA]</scope>
    <source>
        <strain evidence="2 3">54-13</strain>
    </source>
</reference>
<comment type="caution">
    <text evidence="2">The sequence shown here is derived from an EMBL/GenBank/DDBJ whole genome shotgun (WGS) entry which is preliminary data.</text>
</comment>
<dbReference type="Pfam" id="PF04371">
    <property type="entry name" value="PAD_porph"/>
    <property type="match status" value="1"/>
</dbReference>
<gene>
    <name evidence="2" type="ORF">AAK873_08025</name>
</gene>
<dbReference type="SUPFAM" id="SSF55909">
    <property type="entry name" value="Pentein"/>
    <property type="match status" value="1"/>
</dbReference>
<dbReference type="PANTHER" id="PTHR31377:SF0">
    <property type="entry name" value="AGMATINE DEIMINASE-RELATED"/>
    <property type="match status" value="1"/>
</dbReference>
<evidence type="ECO:0000313" key="2">
    <source>
        <dbReference type="EMBL" id="MEY8245563.1"/>
    </source>
</evidence>
<dbReference type="PANTHER" id="PTHR31377">
    <property type="entry name" value="AGMATINE DEIMINASE-RELATED"/>
    <property type="match status" value="1"/>
</dbReference>
<dbReference type="Proteomes" id="UP001565200">
    <property type="component" value="Unassembled WGS sequence"/>
</dbReference>
<keyword evidence="1" id="KW-0378">Hydrolase</keyword>
<dbReference type="RefSeq" id="WP_317133119.1">
    <property type="nucleotide sequence ID" value="NZ_JBCLPP010000019.1"/>
</dbReference>
<organism evidence="2 3">
    <name type="scientific">Heminiphilus faecis</name>
    <dbReference type="NCBI Taxonomy" id="2601703"/>
    <lineage>
        <taxon>Bacteria</taxon>
        <taxon>Pseudomonadati</taxon>
        <taxon>Bacteroidota</taxon>
        <taxon>Bacteroidia</taxon>
        <taxon>Bacteroidales</taxon>
        <taxon>Muribaculaceae</taxon>
        <taxon>Heminiphilus</taxon>
    </lineage>
</organism>
<evidence type="ECO:0000256" key="1">
    <source>
        <dbReference type="ARBA" id="ARBA00022801"/>
    </source>
</evidence>
<dbReference type="InterPro" id="IPR007466">
    <property type="entry name" value="Peptidyl-Arg-deiminase_porph"/>
</dbReference>